<accession>A0ABY4FGN4</accession>
<gene>
    <name evidence="1" type="ORF">MUN80_10545</name>
</gene>
<dbReference type="RefSeq" id="WP_244723411.1">
    <property type="nucleotide sequence ID" value="NZ_CP095049.1"/>
</dbReference>
<protein>
    <submittedName>
        <fullName evidence="1">Uncharacterized protein</fullName>
    </submittedName>
</protein>
<dbReference type="Proteomes" id="UP000831785">
    <property type="component" value="Chromosome"/>
</dbReference>
<evidence type="ECO:0000313" key="2">
    <source>
        <dbReference type="Proteomes" id="UP000831785"/>
    </source>
</evidence>
<sequence length="52" mass="5916">MNGQEKLEYTLDDITAGWFIATASVMYRNGVLPELPAWIHESVIVDLPFFLC</sequence>
<proteinExistence type="predicted"/>
<organism evidence="1 2">
    <name type="scientific">Hymenobacter cellulosivorans</name>
    <dbReference type="NCBI Taxonomy" id="2932249"/>
    <lineage>
        <taxon>Bacteria</taxon>
        <taxon>Pseudomonadati</taxon>
        <taxon>Bacteroidota</taxon>
        <taxon>Cytophagia</taxon>
        <taxon>Cytophagales</taxon>
        <taxon>Hymenobacteraceae</taxon>
        <taxon>Hymenobacter</taxon>
    </lineage>
</organism>
<evidence type="ECO:0000313" key="1">
    <source>
        <dbReference type="EMBL" id="UOQ55173.1"/>
    </source>
</evidence>
<name>A0ABY4FGN4_9BACT</name>
<reference evidence="1 2" key="1">
    <citation type="submission" date="2022-04" db="EMBL/GenBank/DDBJ databases">
        <title>Hymenobacter sp. isolated from the air.</title>
        <authorList>
            <person name="Won M."/>
            <person name="Lee C.-M."/>
            <person name="Woen H.-Y."/>
            <person name="Kwon S.-W."/>
        </authorList>
    </citation>
    <scope>NUCLEOTIDE SEQUENCE [LARGE SCALE GENOMIC DNA]</scope>
    <source>
        <strain evidence="2">5116 S-27</strain>
    </source>
</reference>
<keyword evidence="2" id="KW-1185">Reference proteome</keyword>
<dbReference type="EMBL" id="CP095049">
    <property type="protein sequence ID" value="UOQ55173.1"/>
    <property type="molecule type" value="Genomic_DNA"/>
</dbReference>